<dbReference type="PROSITE" id="PS50082">
    <property type="entry name" value="WD_REPEATS_2"/>
    <property type="match status" value="4"/>
</dbReference>
<proteinExistence type="predicted"/>
<dbReference type="PROSITE" id="PS00678">
    <property type="entry name" value="WD_REPEATS_1"/>
    <property type="match status" value="1"/>
</dbReference>
<feature type="repeat" description="WD" evidence="3">
    <location>
        <begin position="514"/>
        <end position="546"/>
    </location>
</feature>
<keyword evidence="1 3" id="KW-0853">WD repeat</keyword>
<dbReference type="Pfam" id="PF00400">
    <property type="entry name" value="WD40"/>
    <property type="match status" value="5"/>
</dbReference>
<dbReference type="Gene3D" id="2.130.10.10">
    <property type="entry name" value="YVTN repeat-like/Quinoprotein amine dehydrogenase"/>
    <property type="match status" value="4"/>
</dbReference>
<feature type="region of interest" description="Disordered" evidence="4">
    <location>
        <begin position="1"/>
        <end position="21"/>
    </location>
</feature>
<dbReference type="InterPro" id="IPR019775">
    <property type="entry name" value="WD40_repeat_CS"/>
</dbReference>
<dbReference type="InterPro" id="IPR036322">
    <property type="entry name" value="WD40_repeat_dom_sf"/>
</dbReference>
<keyword evidence="2" id="KW-0677">Repeat</keyword>
<dbReference type="InterPro" id="IPR015943">
    <property type="entry name" value="WD40/YVTN_repeat-like_dom_sf"/>
</dbReference>
<name>A0AAE6G818_MYXXA</name>
<dbReference type="EMBL" id="CP017174">
    <property type="protein sequence ID" value="QDE72498.1"/>
    <property type="molecule type" value="Genomic_DNA"/>
</dbReference>
<dbReference type="InterPro" id="IPR001680">
    <property type="entry name" value="WD40_rpt"/>
</dbReference>
<evidence type="ECO:0000256" key="2">
    <source>
        <dbReference type="ARBA" id="ARBA00022737"/>
    </source>
</evidence>
<feature type="repeat" description="WD" evidence="3">
    <location>
        <begin position="744"/>
        <end position="776"/>
    </location>
</feature>
<dbReference type="PANTHER" id="PTHR19848">
    <property type="entry name" value="WD40 REPEAT PROTEIN"/>
    <property type="match status" value="1"/>
</dbReference>
<evidence type="ECO:0000256" key="3">
    <source>
        <dbReference type="PROSITE-ProRule" id="PRU00221"/>
    </source>
</evidence>
<dbReference type="SUPFAM" id="SSF50978">
    <property type="entry name" value="WD40 repeat-like"/>
    <property type="match status" value="2"/>
</dbReference>
<gene>
    <name evidence="5" type="ORF">BHS09_18705</name>
</gene>
<evidence type="ECO:0000256" key="4">
    <source>
        <dbReference type="SAM" id="MobiDB-lite"/>
    </source>
</evidence>
<evidence type="ECO:0000256" key="1">
    <source>
        <dbReference type="ARBA" id="ARBA00022574"/>
    </source>
</evidence>
<dbReference type="AlphaFoldDB" id="A0AAE6G818"/>
<evidence type="ECO:0000313" key="6">
    <source>
        <dbReference type="Proteomes" id="UP000320179"/>
    </source>
</evidence>
<sequence>MFVSSCGRSPASSDSRPPGPARVEVLAEQFTVGEAGAFRCTAEDPEGDALTYVFDWGRADPTPGVSARLPSGAPGEVSRAFQAVGDYEVRCRAVDVHSRVGAWSEPVAFTVEPAPPLDDGKRTLFVEVFGAGRVTSTPEGVSDCAGPCMARFDVGTEVTLQAEPAEGWRFTGWMRCGPEQLPHVIRVEQDRRCGVGFAPKLEHSALWRQSGARNPSAVAWGPDGVLLAVLDRVGGEGSLRIWNAQLGHVSQVIRMEGSDIRAVAWGPRREDLVAGFEDGQLARIDPDTGAPVQRWRAHSGPVLGVAWNPDGNEFASIGNLGTGGGEVRFWSADTGTERREPLLTEYPIHQIHWSPDARRIALEVQGEMVEIHPLAPAGPLYRQSNAHGFAWSPDGARYAVGSYRYVRVYEAVTHEQQAAWTGPWGLSARLDWSRTKDWLVVVDGLRSLTVLEADTGTVVADGSEPPPKPLTASGYGAVRFHPVDNTFVALESEPGAVSVFQVDAEHARVRRTELLAHLRAVNVTAWSPAGDRLASAGSEGKVRLWSDSGLALRALDGHGGRDVRALGWSEEGTRLATGGDDGRLCVWDVNAGTRVRTPVELTPWSHGQQSRVEHAALTPDGRTLAGAGTTLSPTGMKGTVQVWDVGSGTELLRIPETPSPVVELEWTPDGASLLIVYSHGAWNLWHRASGVLRSMEPGLTGIVAAALSPDRTRLALSSSERLAVLDLSTGAFVAGASTWLIQLALAWSPDGTRLASGGEGGLLFTWDVREEGAFRPTVIGAHERTVLGISWRGDGKVITTGGWDAELFSWFVR</sequence>
<reference evidence="5 6" key="1">
    <citation type="journal article" date="2019" name="Science">
        <title>Social genes are selection hotspots in kin groups of a soil microbe.</title>
        <authorList>
            <person name="Wielgoss S."/>
            <person name="Wolfensberger R."/>
            <person name="Sun L."/>
            <person name="Fiegna F."/>
            <person name="Velicer G.J."/>
        </authorList>
    </citation>
    <scope>NUCLEOTIDE SEQUENCE [LARGE SCALE GENOMIC DNA]</scope>
    <source>
        <strain evidence="5 6">MC3.5.9c15</strain>
    </source>
</reference>
<dbReference type="Proteomes" id="UP000320179">
    <property type="component" value="Chromosome"/>
</dbReference>
<organism evidence="5 6">
    <name type="scientific">Myxococcus xanthus</name>
    <dbReference type="NCBI Taxonomy" id="34"/>
    <lineage>
        <taxon>Bacteria</taxon>
        <taxon>Pseudomonadati</taxon>
        <taxon>Myxococcota</taxon>
        <taxon>Myxococcia</taxon>
        <taxon>Myxococcales</taxon>
        <taxon>Cystobacterineae</taxon>
        <taxon>Myxococcaceae</taxon>
        <taxon>Myxococcus</taxon>
    </lineage>
</organism>
<feature type="repeat" description="WD" evidence="3">
    <location>
        <begin position="779"/>
        <end position="813"/>
    </location>
</feature>
<evidence type="ECO:0000313" key="5">
    <source>
        <dbReference type="EMBL" id="QDE72498.1"/>
    </source>
</evidence>
<dbReference type="SMART" id="SM00320">
    <property type="entry name" value="WD40"/>
    <property type="match status" value="9"/>
</dbReference>
<accession>A0AAE6G818</accession>
<evidence type="ECO:0008006" key="7">
    <source>
        <dbReference type="Google" id="ProtNLM"/>
    </source>
</evidence>
<protein>
    <recommendedName>
        <fullName evidence="7">PKD domain-containing protein</fullName>
    </recommendedName>
</protein>
<dbReference type="PROSITE" id="PS50294">
    <property type="entry name" value="WD_REPEATS_REGION"/>
    <property type="match status" value="2"/>
</dbReference>
<dbReference type="PANTHER" id="PTHR19848:SF8">
    <property type="entry name" value="F-BOX AND WD REPEAT DOMAIN CONTAINING 7"/>
    <property type="match status" value="1"/>
</dbReference>
<feature type="compositionally biased region" description="Polar residues" evidence="4">
    <location>
        <begin position="1"/>
        <end position="15"/>
    </location>
</feature>
<feature type="repeat" description="WD" evidence="3">
    <location>
        <begin position="563"/>
        <end position="597"/>
    </location>
</feature>